<dbReference type="InterPro" id="IPR036397">
    <property type="entry name" value="RNaseH_sf"/>
</dbReference>
<dbReference type="EMBL" id="QTTN01000045">
    <property type="protein sequence ID" value="REE67013.1"/>
    <property type="molecule type" value="Genomic_DNA"/>
</dbReference>
<evidence type="ECO:0000313" key="3">
    <source>
        <dbReference type="EMBL" id="REE67013.1"/>
    </source>
</evidence>
<protein>
    <recommendedName>
        <fullName evidence="2">Integrase catalytic domain-containing protein</fullName>
    </recommendedName>
</protein>
<dbReference type="GO" id="GO:0015074">
    <property type="term" value="P:DNA integration"/>
    <property type="evidence" value="ECO:0007669"/>
    <property type="project" value="InterPro"/>
</dbReference>
<reference evidence="3 4" key="1">
    <citation type="submission" date="2018-08" db="EMBL/GenBank/DDBJ databases">
        <title>Genomic Encyclopedia of Type Strains, Phase III (KMG-III): the genomes of soil and plant-associated and newly described type strains.</title>
        <authorList>
            <person name="Whitman W."/>
        </authorList>
    </citation>
    <scope>NUCLEOTIDE SEQUENCE [LARGE SCALE GENOMIC DNA]</scope>
    <source>
        <strain evidence="3 4">CGMCC 1.10966</strain>
    </source>
</reference>
<evidence type="ECO:0000313" key="4">
    <source>
        <dbReference type="Proteomes" id="UP000256304"/>
    </source>
</evidence>
<evidence type="ECO:0000256" key="1">
    <source>
        <dbReference type="SAM" id="MobiDB-lite"/>
    </source>
</evidence>
<dbReference type="Gene3D" id="3.30.420.10">
    <property type="entry name" value="Ribonuclease H-like superfamily/Ribonuclease H"/>
    <property type="match status" value="1"/>
</dbReference>
<feature type="region of interest" description="Disordered" evidence="1">
    <location>
        <begin position="634"/>
        <end position="659"/>
    </location>
</feature>
<dbReference type="AlphaFoldDB" id="A0A3D9QVG4"/>
<dbReference type="RefSeq" id="WP_116192031.1">
    <property type="nucleotide sequence ID" value="NZ_QTTN01000045.1"/>
</dbReference>
<dbReference type="InterPro" id="IPR001584">
    <property type="entry name" value="Integrase_cat-core"/>
</dbReference>
<feature type="region of interest" description="Disordered" evidence="1">
    <location>
        <begin position="200"/>
        <end position="219"/>
    </location>
</feature>
<feature type="compositionally biased region" description="Polar residues" evidence="1">
    <location>
        <begin position="637"/>
        <end position="648"/>
    </location>
</feature>
<name>A0A3D9QVG4_9BACL</name>
<keyword evidence="4" id="KW-1185">Reference proteome</keyword>
<comment type="caution">
    <text evidence="3">The sequence shown here is derived from an EMBL/GenBank/DDBJ whole genome shotgun (WGS) entry which is preliminary data.</text>
</comment>
<proteinExistence type="predicted"/>
<dbReference type="OrthoDB" id="8736397at2"/>
<feature type="domain" description="Integrase catalytic" evidence="2">
    <location>
        <begin position="221"/>
        <end position="450"/>
    </location>
</feature>
<dbReference type="SUPFAM" id="SSF53098">
    <property type="entry name" value="Ribonuclease H-like"/>
    <property type="match status" value="1"/>
</dbReference>
<sequence>MSRSKIIDKGDLTLAQLNRDLWLQVDTNLLTAEAKAVYLKRKEAIDHYVENEKSQAEIYNLTGVDRKNLIRLYTRCISYDPYGVPWGYRGLIPNKKLKPYELNPRSRKFNESRKTGEFALLLEKHPKISDEIENLFFGRKKLSEPVMRPKYIHKKFVDKCKELEIPRSEYPFNTEHLGYRALCRHLENLRDKHFGKASSRYGHDAEQKAKNSGIGQQNYPRTITPYQDVEFDGHRFDGIWVITIKTLEGDDAVLTLDRLWVLSFIDRATDNIIGRPHISLNKEYNATDVMIAAKKAVMPVQKMNLTIHGLSYQPTGGYPSERFKDIEWAVWDVIHFDNAKSHLAEMVRERLRNLIGCATCLGAVDKPMRRPHIERFHQTLTSSSMQRMVNTTGSHPEDPRRKEPEKMAMRYEMTFEHLEEILDVVVANYNGTPHGSLFYNSPLEALEQRLNKGMIPRLLSETKRSEFVFTQVEQPRTVRGSHKSGKRPYIEYMGVEYRNDLLANSAHLLNTKLSLHVNVDDLRTIRAYLPDGSEFGLLVAAGKWCLTPHSLQMRKAINILKRKKLIHFTQWDDPIFVYHEYLLTQAKTKKKRVANHIAKTKQVMKKREEEKNSDLDESLAAEQASISALEKAREQQAKLQTAKANTPTSHRRFKTITRW</sequence>
<accession>A0A3D9QVG4</accession>
<evidence type="ECO:0000259" key="2">
    <source>
        <dbReference type="PROSITE" id="PS50994"/>
    </source>
</evidence>
<dbReference type="InterPro" id="IPR012337">
    <property type="entry name" value="RNaseH-like_sf"/>
</dbReference>
<feature type="compositionally biased region" description="Basic residues" evidence="1">
    <location>
        <begin position="649"/>
        <end position="659"/>
    </location>
</feature>
<organism evidence="3 4">
    <name type="scientific">Paenibacillus taihuensis</name>
    <dbReference type="NCBI Taxonomy" id="1156355"/>
    <lineage>
        <taxon>Bacteria</taxon>
        <taxon>Bacillati</taxon>
        <taxon>Bacillota</taxon>
        <taxon>Bacilli</taxon>
        <taxon>Bacillales</taxon>
        <taxon>Paenibacillaceae</taxon>
        <taxon>Paenibacillus</taxon>
    </lineage>
</organism>
<dbReference type="PROSITE" id="PS50994">
    <property type="entry name" value="INTEGRASE"/>
    <property type="match status" value="1"/>
</dbReference>
<dbReference type="Proteomes" id="UP000256304">
    <property type="component" value="Unassembled WGS sequence"/>
</dbReference>
<dbReference type="GO" id="GO:0003676">
    <property type="term" value="F:nucleic acid binding"/>
    <property type="evidence" value="ECO:0007669"/>
    <property type="project" value="InterPro"/>
</dbReference>
<gene>
    <name evidence="3" type="ORF">A8990_14522</name>
</gene>